<reference evidence="9 10" key="1">
    <citation type="journal article" date="2008" name="Nature">
        <title>Genome analysis of the platypus reveals unique signatures of evolution.</title>
        <authorList>
            <person name="Warren W.C."/>
            <person name="Hillier L.W."/>
            <person name="Marshall Graves J.A."/>
            <person name="Birney E."/>
            <person name="Ponting C.P."/>
            <person name="Grutzner F."/>
            <person name="Belov K."/>
            <person name="Miller W."/>
            <person name="Clarke L."/>
            <person name="Chinwalla A.T."/>
            <person name="Yang S.P."/>
            <person name="Heger A."/>
            <person name="Locke D.P."/>
            <person name="Miethke P."/>
            <person name="Waters P.D."/>
            <person name="Veyrunes F."/>
            <person name="Fulton L."/>
            <person name="Fulton B."/>
            <person name="Graves T."/>
            <person name="Wallis J."/>
            <person name="Puente X.S."/>
            <person name="Lopez-Otin C."/>
            <person name="Ordonez G.R."/>
            <person name="Eichler E.E."/>
            <person name="Chen L."/>
            <person name="Cheng Z."/>
            <person name="Deakin J.E."/>
            <person name="Alsop A."/>
            <person name="Thompson K."/>
            <person name="Kirby P."/>
            <person name="Papenfuss A.T."/>
            <person name="Wakefield M.J."/>
            <person name="Olender T."/>
            <person name="Lancet D."/>
            <person name="Huttley G.A."/>
            <person name="Smit A.F."/>
            <person name="Pask A."/>
            <person name="Temple-Smith P."/>
            <person name="Batzer M.A."/>
            <person name="Walker J.A."/>
            <person name="Konkel M.K."/>
            <person name="Harris R.S."/>
            <person name="Whittington C.M."/>
            <person name="Wong E.S."/>
            <person name="Gemmell N.J."/>
            <person name="Buschiazzo E."/>
            <person name="Vargas Jentzsch I.M."/>
            <person name="Merkel A."/>
            <person name="Schmitz J."/>
            <person name="Zemann A."/>
            <person name="Churakov G."/>
            <person name="Kriegs J.O."/>
            <person name="Brosius J."/>
            <person name="Murchison E.P."/>
            <person name="Sachidanandam R."/>
            <person name="Smith C."/>
            <person name="Hannon G.J."/>
            <person name="Tsend-Ayush E."/>
            <person name="McMillan D."/>
            <person name="Attenborough R."/>
            <person name="Rens W."/>
            <person name="Ferguson-Smith M."/>
            <person name="Lefevre C.M."/>
            <person name="Sharp J.A."/>
            <person name="Nicholas K.R."/>
            <person name="Ray D.A."/>
            <person name="Kube M."/>
            <person name="Reinhardt R."/>
            <person name="Pringle T.H."/>
            <person name="Taylor J."/>
            <person name="Jones R.C."/>
            <person name="Nixon B."/>
            <person name="Dacheux J.L."/>
            <person name="Niwa H."/>
            <person name="Sekita Y."/>
            <person name="Huang X."/>
            <person name="Stark A."/>
            <person name="Kheradpour P."/>
            <person name="Kellis M."/>
            <person name="Flicek P."/>
            <person name="Chen Y."/>
            <person name="Webber C."/>
            <person name="Hardison R."/>
            <person name="Nelson J."/>
            <person name="Hallsworth-Pepin K."/>
            <person name="Delehaunty K."/>
            <person name="Markovic C."/>
            <person name="Minx P."/>
            <person name="Feng Y."/>
            <person name="Kremitzki C."/>
            <person name="Mitreva M."/>
            <person name="Glasscock J."/>
            <person name="Wylie T."/>
            <person name="Wohldmann P."/>
            <person name="Thiru P."/>
            <person name="Nhan M.N."/>
            <person name="Pohl C.S."/>
            <person name="Smith S.M."/>
            <person name="Hou S."/>
            <person name="Nefedov M."/>
            <person name="de Jong P.J."/>
            <person name="Renfree M.B."/>
            <person name="Mardis E.R."/>
            <person name="Wilson R.K."/>
        </authorList>
    </citation>
    <scope>NUCLEOTIDE SEQUENCE [LARGE SCALE GENOMIC DNA]</scope>
    <source>
        <strain evidence="9 10">Glennie</strain>
    </source>
</reference>
<evidence type="ECO:0000256" key="2">
    <source>
        <dbReference type="ARBA" id="ARBA00007558"/>
    </source>
</evidence>
<evidence type="ECO:0000313" key="9">
    <source>
        <dbReference type="Ensembl" id="ENSOANP00000018953.3"/>
    </source>
</evidence>
<dbReference type="FunCoup" id="F7BIE3">
    <property type="interactions" value="260"/>
</dbReference>
<dbReference type="Proteomes" id="UP000002279">
    <property type="component" value="Chromosome 2"/>
</dbReference>
<dbReference type="PANTHER" id="PTHR12770:SF31">
    <property type="entry name" value="RUS FAMILY MEMBER 1"/>
    <property type="match status" value="1"/>
</dbReference>
<evidence type="ECO:0000256" key="1">
    <source>
        <dbReference type="ARBA" id="ARBA00004370"/>
    </source>
</evidence>
<dbReference type="KEGG" id="oaa:100079162"/>
<evidence type="ECO:0000256" key="5">
    <source>
        <dbReference type="ARBA" id="ARBA00023136"/>
    </source>
</evidence>
<reference evidence="9" key="2">
    <citation type="submission" date="2025-08" db="UniProtKB">
        <authorList>
            <consortium name="Ensembl"/>
        </authorList>
    </citation>
    <scope>IDENTIFICATION</scope>
    <source>
        <strain evidence="9">Glennie</strain>
    </source>
</reference>
<sequence length="460" mass="49990">MATPRPRPKPKPKPKGPPRAEEMAVAWERHGPGPRRPCAADAHGRLRWDPPAAPAPALALALPQLLTSVFLPRGFPDSVSPDYLSYQLWDTVQAFASSLTGSLATQAVLRGVGVGDGTASVSAATVTWLLKDGTGMLGRIGFAWKKGSKLDCDAKKWRLFADVLNDAAMFLEIVAPAFPAYFTLTVCVSSLAKCIVGVAGGATRAALTVHQARRNNMADVSAKDGSQETLVNLAGLLVSLMLLPLVSDRPSLCLPLFLLFTSLHLYANFRAVRAVVMETLNEARLRLVLEHFLREGQVLSLASANEKEPLWTDVGPALTLALGVPLHSLVSDVSDLQLMKAGHQQAYLLHWDRARGHVQVALAQTAGPRAILRAATHGLLLGFLLEEEPLSGESEALRKRVKAAPEMESWAIIEQTHHVLDALFPDFLRGLQAAGWETERHLLEVDEWRAGWSRDDKKSL</sequence>
<dbReference type="GO" id="GO:0016020">
    <property type="term" value="C:membrane"/>
    <property type="evidence" value="ECO:0007669"/>
    <property type="project" value="UniProtKB-SubCell"/>
</dbReference>
<evidence type="ECO:0000313" key="10">
    <source>
        <dbReference type="Proteomes" id="UP000002279"/>
    </source>
</evidence>
<feature type="region of interest" description="Disordered" evidence="6">
    <location>
        <begin position="1"/>
        <end position="22"/>
    </location>
</feature>
<feature type="domain" description="Protein root UVB sensitive/RUS" evidence="7">
    <location>
        <begin position="63"/>
        <end position="295"/>
    </location>
</feature>
<reference evidence="9" key="3">
    <citation type="submission" date="2025-09" db="UniProtKB">
        <authorList>
            <consortium name="Ensembl"/>
        </authorList>
    </citation>
    <scope>IDENTIFICATION</scope>
    <source>
        <strain evidence="9">Glennie</strain>
    </source>
</reference>
<comment type="subcellular location">
    <subcellularLocation>
        <location evidence="1">Membrane</location>
    </subcellularLocation>
</comment>
<keyword evidence="10" id="KW-1185">Reference proteome</keyword>
<dbReference type="Bgee" id="ENSOANG00000011963">
    <property type="expression patterns" value="Expressed in testis and 8 other cell types or tissues"/>
</dbReference>
<evidence type="ECO:0000259" key="7">
    <source>
        <dbReference type="Pfam" id="PF04884"/>
    </source>
</evidence>
<name>F7BIE3_ORNAN</name>
<proteinExistence type="inferred from homology"/>
<accession>F7BIE3</accession>
<dbReference type="OMA" id="VAVQWII"/>
<gene>
    <name evidence="9" type="primary">RUSF1</name>
</gene>
<dbReference type="InterPro" id="IPR055412">
    <property type="entry name" value="UVB_sens_C"/>
</dbReference>
<dbReference type="Pfam" id="PF04884">
    <property type="entry name" value="UVB_sens_prot"/>
    <property type="match status" value="1"/>
</dbReference>
<comment type="similarity">
    <text evidence="2">Belongs to the RUS1 family.</text>
</comment>
<dbReference type="eggNOG" id="KOG4249">
    <property type="taxonomic scope" value="Eukaryota"/>
</dbReference>
<dbReference type="GeneTree" id="ENSGT00390000000050"/>
<organism evidence="9 10">
    <name type="scientific">Ornithorhynchus anatinus</name>
    <name type="common">Duckbill platypus</name>
    <dbReference type="NCBI Taxonomy" id="9258"/>
    <lineage>
        <taxon>Eukaryota</taxon>
        <taxon>Metazoa</taxon>
        <taxon>Chordata</taxon>
        <taxon>Craniata</taxon>
        <taxon>Vertebrata</taxon>
        <taxon>Euteleostomi</taxon>
        <taxon>Mammalia</taxon>
        <taxon>Monotremata</taxon>
        <taxon>Ornithorhynchidae</taxon>
        <taxon>Ornithorhynchus</taxon>
    </lineage>
</organism>
<evidence type="ECO:0000256" key="3">
    <source>
        <dbReference type="ARBA" id="ARBA00022692"/>
    </source>
</evidence>
<protein>
    <submittedName>
        <fullName evidence="9">RUS family member 1</fullName>
    </submittedName>
</protein>
<feature type="compositionally biased region" description="Basic residues" evidence="6">
    <location>
        <begin position="1"/>
        <end position="16"/>
    </location>
</feature>
<dbReference type="Pfam" id="PF24160">
    <property type="entry name" value="UVB_sens_C"/>
    <property type="match status" value="1"/>
</dbReference>
<dbReference type="InParanoid" id="F7BIE3"/>
<keyword evidence="4" id="KW-1133">Transmembrane helix</keyword>
<dbReference type="CTD" id="64755"/>
<dbReference type="Ensembl" id="ENSOANT00000018956.4">
    <property type="protein sequence ID" value="ENSOANP00000018953.3"/>
    <property type="gene ID" value="ENSOANG00000011963.4"/>
</dbReference>
<evidence type="ECO:0000259" key="8">
    <source>
        <dbReference type="Pfam" id="PF24160"/>
    </source>
</evidence>
<dbReference type="GeneID" id="100079162"/>
<feature type="domain" description="Root UVB sensitive protein C-terminal" evidence="8">
    <location>
        <begin position="297"/>
        <end position="452"/>
    </location>
</feature>
<dbReference type="InterPro" id="IPR006968">
    <property type="entry name" value="RUS_fam"/>
</dbReference>
<dbReference type="AlphaFoldDB" id="F7BIE3"/>
<dbReference type="OrthoDB" id="364779at2759"/>
<evidence type="ECO:0000256" key="6">
    <source>
        <dbReference type="SAM" id="MobiDB-lite"/>
    </source>
</evidence>
<dbReference type="PANTHER" id="PTHR12770">
    <property type="entry name" value="RUS1 FAMILY PROTEIN C16ORF58"/>
    <property type="match status" value="1"/>
</dbReference>
<keyword evidence="5" id="KW-0472">Membrane</keyword>
<evidence type="ECO:0000256" key="4">
    <source>
        <dbReference type="ARBA" id="ARBA00022989"/>
    </source>
</evidence>
<keyword evidence="3" id="KW-0812">Transmembrane</keyword>
<dbReference type="HOGENOM" id="CLU_015325_4_0_1"/>
<dbReference type="InterPro" id="IPR054549">
    <property type="entry name" value="UVB_sens_RUS_dom"/>
</dbReference>
<dbReference type="RefSeq" id="XP_028913528.1">
    <property type="nucleotide sequence ID" value="XM_029057695.2"/>
</dbReference>